<dbReference type="SUPFAM" id="SSF56059">
    <property type="entry name" value="Glutathione synthetase ATP-binding domain-like"/>
    <property type="match status" value="1"/>
</dbReference>
<protein>
    <submittedName>
        <fullName evidence="6">ATP-grasp domain-containing protein</fullName>
    </submittedName>
</protein>
<sequence>MKVLLLDPAFSSVPIHDYLVGVGHEVWTIGNRVNDPLALSYPDRWIKGNYNDTDLVSRVIDTYHFDMVVPGCTDVSMETYVRVALQPHYHYTLESDQILSKKPLFRKLCDKLNLPAPHAVPIDQLPSRGRYICKPADSFSGRGVVVFDSADRSAASDAITHAKMHSPSGQVVCEEFIEGQLYSYSAFVENGNVDASYIVKEGSRYDQFSVDTSYLVDDYNLYFEGQVRASVESVCRNLGLCDGLLHVQFIDAGDRIALIEMTRRCPGDLYSSLIEYSTGHPYAARYASYFVGHKPPETVSTRRRFVLRSTIKQASLDNFRGFDLELGSGLFSLVPTIRIGEKLDPSTNMRVGIAFIEMPDQASLERKYLEMVSHSNY</sequence>
<dbReference type="Gene3D" id="3.40.50.20">
    <property type="match status" value="1"/>
</dbReference>
<feature type="domain" description="ATP-grasp" evidence="5">
    <location>
        <begin position="106"/>
        <end position="291"/>
    </location>
</feature>
<dbReference type="Proteomes" id="UP000755654">
    <property type="component" value="Unassembled WGS sequence"/>
</dbReference>
<dbReference type="InterPro" id="IPR011761">
    <property type="entry name" value="ATP-grasp"/>
</dbReference>
<dbReference type="PANTHER" id="PTHR43585">
    <property type="entry name" value="FUMIPYRROLE BIOSYNTHESIS PROTEIN C"/>
    <property type="match status" value="1"/>
</dbReference>
<evidence type="ECO:0000259" key="5">
    <source>
        <dbReference type="PROSITE" id="PS50975"/>
    </source>
</evidence>
<accession>A0ABS5ZVC0</accession>
<gene>
    <name evidence="6" type="ORF">HAP95_02605</name>
</gene>
<dbReference type="RefSeq" id="WP_215882818.1">
    <property type="nucleotide sequence ID" value="NZ_JAAOMP010000030.1"/>
</dbReference>
<comment type="caution">
    <text evidence="6">The sequence shown here is derived from an EMBL/GenBank/DDBJ whole genome shotgun (WGS) entry which is preliminary data.</text>
</comment>
<dbReference type="PANTHER" id="PTHR43585:SF2">
    <property type="entry name" value="ATP-GRASP ENZYME FSQD"/>
    <property type="match status" value="1"/>
</dbReference>
<evidence type="ECO:0000256" key="2">
    <source>
        <dbReference type="ARBA" id="ARBA00022741"/>
    </source>
</evidence>
<evidence type="ECO:0000256" key="3">
    <source>
        <dbReference type="ARBA" id="ARBA00022840"/>
    </source>
</evidence>
<evidence type="ECO:0000256" key="1">
    <source>
        <dbReference type="ARBA" id="ARBA00022598"/>
    </source>
</evidence>
<dbReference type="EMBL" id="JAAOMP010000030">
    <property type="protein sequence ID" value="MBU2759072.1"/>
    <property type="molecule type" value="Genomic_DNA"/>
</dbReference>
<dbReference type="PROSITE" id="PS50975">
    <property type="entry name" value="ATP_GRASP"/>
    <property type="match status" value="1"/>
</dbReference>
<dbReference type="Gene3D" id="3.30.470.20">
    <property type="entry name" value="ATP-grasp fold, B domain"/>
    <property type="match status" value="1"/>
</dbReference>
<keyword evidence="1" id="KW-0436">Ligase</keyword>
<proteinExistence type="predicted"/>
<keyword evidence="2 4" id="KW-0547">Nucleotide-binding</keyword>
<evidence type="ECO:0000256" key="4">
    <source>
        <dbReference type="PROSITE-ProRule" id="PRU00409"/>
    </source>
</evidence>
<evidence type="ECO:0000313" key="6">
    <source>
        <dbReference type="EMBL" id="MBU2759072.1"/>
    </source>
</evidence>
<organism evidence="6 7">
    <name type="scientific">Acidithiobacillus sulfurivorans</name>
    <dbReference type="NCBI Taxonomy" id="1958756"/>
    <lineage>
        <taxon>Bacteria</taxon>
        <taxon>Pseudomonadati</taxon>
        <taxon>Pseudomonadota</taxon>
        <taxon>Acidithiobacillia</taxon>
        <taxon>Acidithiobacillales</taxon>
        <taxon>Acidithiobacillaceae</taxon>
        <taxon>Acidithiobacillus</taxon>
    </lineage>
</organism>
<reference evidence="6 7" key="1">
    <citation type="journal article" date="2021" name="ISME J.">
        <title>Genomic evolution of the class Acidithiobacillia: deep-branching Proteobacteria living in extreme acidic conditions.</title>
        <authorList>
            <person name="Moya-Beltran A."/>
            <person name="Beard S."/>
            <person name="Rojas-Villalobos C."/>
            <person name="Issotta F."/>
            <person name="Gallardo Y."/>
            <person name="Ulloa R."/>
            <person name="Giaveno A."/>
            <person name="Degli Esposti M."/>
            <person name="Johnson D.B."/>
            <person name="Quatrini R."/>
        </authorList>
    </citation>
    <scope>NUCLEOTIDE SEQUENCE [LARGE SCALE GENOMIC DNA]</scope>
    <source>
        <strain evidence="6 7">RW2</strain>
    </source>
</reference>
<keyword evidence="7" id="KW-1185">Reference proteome</keyword>
<evidence type="ECO:0000313" key="7">
    <source>
        <dbReference type="Proteomes" id="UP000755654"/>
    </source>
</evidence>
<name>A0ABS5ZVC0_9PROT</name>
<keyword evidence="3 4" id="KW-0067">ATP-binding</keyword>
<dbReference type="InterPro" id="IPR052032">
    <property type="entry name" value="ATP-dep_AA_Ligase"/>
</dbReference>
<dbReference type="Pfam" id="PF13535">
    <property type="entry name" value="ATP-grasp_4"/>
    <property type="match status" value="1"/>
</dbReference>